<dbReference type="PANTHER" id="PTHR30231">
    <property type="entry name" value="DNA POLYMERASE III SUBUNIT EPSILON"/>
    <property type="match status" value="1"/>
</dbReference>
<keyword evidence="3" id="KW-0235">DNA replication</keyword>
<evidence type="ECO:0000256" key="2">
    <source>
        <dbReference type="ARBA" id="ARBA00022695"/>
    </source>
</evidence>
<evidence type="ECO:0000313" key="9">
    <source>
        <dbReference type="EMBL" id="AQW21873.1"/>
    </source>
</evidence>
<dbReference type="EMBL" id="CP018906">
    <property type="protein sequence ID" value="AQW21873.1"/>
    <property type="molecule type" value="Genomic_DNA"/>
</dbReference>
<keyword evidence="1" id="KW-0808">Transferase</keyword>
<dbReference type="GO" id="GO:0006260">
    <property type="term" value="P:DNA replication"/>
    <property type="evidence" value="ECO:0007669"/>
    <property type="project" value="UniProtKB-KW"/>
</dbReference>
<evidence type="ECO:0000259" key="8">
    <source>
        <dbReference type="SMART" id="SM00479"/>
    </source>
</evidence>
<dbReference type="KEGG" id="lcu:PL11_008060"/>
<reference evidence="9 10" key="1">
    <citation type="journal article" date="2015" name="Genome Announc.">
        <title>Genome Sequence of Lactobacillus curieae CCTCC M 2011381T, a Novel Producer of Gamma-aminobutyric Acid.</title>
        <authorList>
            <person name="Wang Y."/>
            <person name="Wang Y."/>
            <person name="Lang C."/>
            <person name="Wei D."/>
            <person name="Xu P."/>
            <person name="Xie J."/>
        </authorList>
    </citation>
    <scope>NUCLEOTIDE SEQUENCE [LARGE SCALE GENOMIC DNA]</scope>
    <source>
        <strain evidence="9 10">CCTCC M 2011381</strain>
    </source>
</reference>
<keyword evidence="5 9" id="KW-0378">Hydrolase</keyword>
<gene>
    <name evidence="9" type="ORF">PL11_008060</name>
</gene>
<keyword evidence="5 9" id="KW-0269">Exonuclease</keyword>
<sequence>MNFVAFDFETANRKRASACSLALTLVRDDKIADQFYSLINPEAEFDWRNTQIHGLREADVVDAPNFPELWEHINGLFKNNRLIVAHNASFDNSVLKRSLERYGIEPPHYMSLDTLKTSKQFYPNLENHKLNTLCDEFNITLEHHHNALDDSIACANILLYEQKQFGSQALVPFVKTI</sequence>
<dbReference type="AlphaFoldDB" id="A0A1S6QJW2"/>
<evidence type="ECO:0000256" key="4">
    <source>
        <dbReference type="ARBA" id="ARBA00022722"/>
    </source>
</evidence>
<keyword evidence="2" id="KW-0548">Nucleotidyltransferase</keyword>
<keyword evidence="4" id="KW-0540">Nuclease</keyword>
<evidence type="ECO:0000256" key="1">
    <source>
        <dbReference type="ARBA" id="ARBA00022679"/>
    </source>
</evidence>
<dbReference type="InterPro" id="IPR036397">
    <property type="entry name" value="RNaseH_sf"/>
</dbReference>
<dbReference type="GO" id="GO:0005829">
    <property type="term" value="C:cytosol"/>
    <property type="evidence" value="ECO:0007669"/>
    <property type="project" value="TreeGrafter"/>
</dbReference>
<feature type="domain" description="Exonuclease" evidence="8">
    <location>
        <begin position="2"/>
        <end position="167"/>
    </location>
</feature>
<keyword evidence="6" id="KW-0239">DNA-directed DNA polymerase</keyword>
<dbReference type="GO" id="GO:0003887">
    <property type="term" value="F:DNA-directed DNA polymerase activity"/>
    <property type="evidence" value="ECO:0007669"/>
    <property type="project" value="UniProtKB-KW"/>
</dbReference>
<name>A0A1S6QJW2_9LACO</name>
<dbReference type="GO" id="GO:0003676">
    <property type="term" value="F:nucleic acid binding"/>
    <property type="evidence" value="ECO:0007669"/>
    <property type="project" value="InterPro"/>
</dbReference>
<dbReference type="Proteomes" id="UP000030361">
    <property type="component" value="Chromosome"/>
</dbReference>
<evidence type="ECO:0000256" key="5">
    <source>
        <dbReference type="ARBA" id="ARBA00022839"/>
    </source>
</evidence>
<dbReference type="eggNOG" id="COG0847">
    <property type="taxonomic scope" value="Bacteria"/>
</dbReference>
<dbReference type="InterPro" id="IPR012337">
    <property type="entry name" value="RNaseH-like_sf"/>
</dbReference>
<protein>
    <recommendedName>
        <fullName evidence="7">DNA polymerase III polC-type</fullName>
    </recommendedName>
</protein>
<dbReference type="OrthoDB" id="9803913at2"/>
<dbReference type="SUPFAM" id="SSF53098">
    <property type="entry name" value="Ribonuclease H-like"/>
    <property type="match status" value="1"/>
</dbReference>
<dbReference type="PANTHER" id="PTHR30231:SF42">
    <property type="entry name" value="EXONUCLEASE"/>
    <property type="match status" value="1"/>
</dbReference>
<dbReference type="RefSeq" id="WP_035167457.1">
    <property type="nucleotide sequence ID" value="NZ_CP018906.1"/>
</dbReference>
<dbReference type="InterPro" id="IPR013520">
    <property type="entry name" value="Ribonucl_H"/>
</dbReference>
<evidence type="ECO:0000313" key="10">
    <source>
        <dbReference type="Proteomes" id="UP000030361"/>
    </source>
</evidence>
<dbReference type="CDD" id="cd06130">
    <property type="entry name" value="DNA_pol_III_epsilon_like"/>
    <property type="match status" value="1"/>
</dbReference>
<keyword evidence="10" id="KW-1185">Reference proteome</keyword>
<proteinExistence type="predicted"/>
<dbReference type="SMART" id="SM00479">
    <property type="entry name" value="EXOIII"/>
    <property type="match status" value="1"/>
</dbReference>
<dbReference type="Pfam" id="PF00929">
    <property type="entry name" value="RNase_T"/>
    <property type="match status" value="1"/>
</dbReference>
<accession>A0A1S6QJW2</accession>
<evidence type="ECO:0000256" key="6">
    <source>
        <dbReference type="ARBA" id="ARBA00022932"/>
    </source>
</evidence>
<evidence type="ECO:0000256" key="7">
    <source>
        <dbReference type="ARBA" id="ARBA00070925"/>
    </source>
</evidence>
<organism evidence="9 10">
    <name type="scientific">Lentilactobacillus curieae</name>
    <dbReference type="NCBI Taxonomy" id="1138822"/>
    <lineage>
        <taxon>Bacteria</taxon>
        <taxon>Bacillati</taxon>
        <taxon>Bacillota</taxon>
        <taxon>Bacilli</taxon>
        <taxon>Lactobacillales</taxon>
        <taxon>Lactobacillaceae</taxon>
        <taxon>Lentilactobacillus</taxon>
    </lineage>
</organism>
<dbReference type="FunFam" id="3.30.420.10:FF:000045">
    <property type="entry name" value="3'-5' exonuclease DinG"/>
    <property type="match status" value="1"/>
</dbReference>
<dbReference type="Gene3D" id="3.30.420.10">
    <property type="entry name" value="Ribonuclease H-like superfamily/Ribonuclease H"/>
    <property type="match status" value="1"/>
</dbReference>
<dbReference type="GO" id="GO:0008408">
    <property type="term" value="F:3'-5' exonuclease activity"/>
    <property type="evidence" value="ECO:0007669"/>
    <property type="project" value="TreeGrafter"/>
</dbReference>
<evidence type="ECO:0000256" key="3">
    <source>
        <dbReference type="ARBA" id="ARBA00022705"/>
    </source>
</evidence>